<evidence type="ECO:0000313" key="1">
    <source>
        <dbReference type="EMBL" id="KAJ0042457.1"/>
    </source>
</evidence>
<sequence>MEKVQIYIGLWKNLILIGIDHYSPRENQFLEVIDAYTKPKCHSADSDAVYRVLVQHPFLRTKLHHICAQFFEWPPEKTDEYILPKIAERDLRRFANLRTLSAGVELPLHKVHLYAIRLEPSSSGSMVNNIRMLVSSFQKDHLGKVKCPVTAIIKPRKVQGTECFEVSWEESYGLKSSVVPAELIESACPEKIVEFKERRAAPRTKKSKPRSRVSEIDQKLQALMLDIESESSAVHNVTFSSKTVMPENNSGVSEVNFTRHDTLLIAESESNGDSNPTMPLYQTAQESDIKADGNATNTMPSNPTAPTVAKDEVIDLISPSSACCRNVSRSRKMNDQPISVIDLSDSETERSPEHERKARELRLFLSSVREEKL</sequence>
<name>A0ACC0YV00_9ROSI</name>
<dbReference type="EMBL" id="CM047739">
    <property type="protein sequence ID" value="KAJ0042457.1"/>
    <property type="molecule type" value="Genomic_DNA"/>
</dbReference>
<protein>
    <submittedName>
        <fullName evidence="1">Uncharacterized protein</fullName>
    </submittedName>
</protein>
<evidence type="ECO:0000313" key="2">
    <source>
        <dbReference type="Proteomes" id="UP001163603"/>
    </source>
</evidence>
<accession>A0ACC0YV00</accession>
<organism evidence="1 2">
    <name type="scientific">Pistacia integerrima</name>
    <dbReference type="NCBI Taxonomy" id="434235"/>
    <lineage>
        <taxon>Eukaryota</taxon>
        <taxon>Viridiplantae</taxon>
        <taxon>Streptophyta</taxon>
        <taxon>Embryophyta</taxon>
        <taxon>Tracheophyta</taxon>
        <taxon>Spermatophyta</taxon>
        <taxon>Magnoliopsida</taxon>
        <taxon>eudicotyledons</taxon>
        <taxon>Gunneridae</taxon>
        <taxon>Pentapetalae</taxon>
        <taxon>rosids</taxon>
        <taxon>malvids</taxon>
        <taxon>Sapindales</taxon>
        <taxon>Anacardiaceae</taxon>
        <taxon>Pistacia</taxon>
    </lineage>
</organism>
<gene>
    <name evidence="1" type="ORF">Pint_17427</name>
</gene>
<keyword evidence="2" id="KW-1185">Reference proteome</keyword>
<reference evidence="2" key="1">
    <citation type="journal article" date="2023" name="G3 (Bethesda)">
        <title>Genome assembly and association tests identify interacting loci associated with vigor, precocity, and sex in interspecific pistachio rootstocks.</title>
        <authorList>
            <person name="Palmer W."/>
            <person name="Jacygrad E."/>
            <person name="Sagayaradj S."/>
            <person name="Cavanaugh K."/>
            <person name="Han R."/>
            <person name="Bertier L."/>
            <person name="Beede B."/>
            <person name="Kafkas S."/>
            <person name="Golino D."/>
            <person name="Preece J."/>
            <person name="Michelmore R."/>
        </authorList>
    </citation>
    <scope>NUCLEOTIDE SEQUENCE [LARGE SCALE GENOMIC DNA]</scope>
</reference>
<dbReference type="Proteomes" id="UP001163603">
    <property type="component" value="Chromosome 4"/>
</dbReference>
<comment type="caution">
    <text evidence="1">The sequence shown here is derived from an EMBL/GenBank/DDBJ whole genome shotgun (WGS) entry which is preliminary data.</text>
</comment>
<proteinExistence type="predicted"/>